<reference evidence="2 3" key="1">
    <citation type="submission" date="2018-02" db="EMBL/GenBank/DDBJ databases">
        <title>The genomes of Aspergillus section Nigri reveals drivers in fungal speciation.</title>
        <authorList>
            <consortium name="DOE Joint Genome Institute"/>
            <person name="Vesth T.C."/>
            <person name="Nybo J."/>
            <person name="Theobald S."/>
            <person name="Brandl J."/>
            <person name="Frisvad J.C."/>
            <person name="Nielsen K.F."/>
            <person name="Lyhne E.K."/>
            <person name="Kogle M.E."/>
            <person name="Kuo A."/>
            <person name="Riley R."/>
            <person name="Clum A."/>
            <person name="Nolan M."/>
            <person name="Lipzen A."/>
            <person name="Salamov A."/>
            <person name="Henrissat B."/>
            <person name="Wiebenga A."/>
            <person name="De vries R.P."/>
            <person name="Grigoriev I.V."/>
            <person name="Mortensen U.H."/>
            <person name="Andersen M.R."/>
            <person name="Baker S.E."/>
        </authorList>
    </citation>
    <scope>NUCLEOTIDE SEQUENCE [LARGE SCALE GENOMIC DNA]</scope>
    <source>
        <strain evidence="2 3">CBS 313.89</strain>
    </source>
</reference>
<accession>A0A8G1RVQ9</accession>
<evidence type="ECO:0000313" key="3">
    <source>
        <dbReference type="Proteomes" id="UP000249789"/>
    </source>
</evidence>
<gene>
    <name evidence="2" type="ORF">BO72DRAFT_68419</name>
</gene>
<evidence type="ECO:0000256" key="1">
    <source>
        <dbReference type="SAM" id="MobiDB-lite"/>
    </source>
</evidence>
<dbReference type="Proteomes" id="UP000249789">
    <property type="component" value="Unassembled WGS sequence"/>
</dbReference>
<feature type="compositionally biased region" description="Low complexity" evidence="1">
    <location>
        <begin position="29"/>
        <end position="39"/>
    </location>
</feature>
<feature type="region of interest" description="Disordered" evidence="1">
    <location>
        <begin position="100"/>
        <end position="132"/>
    </location>
</feature>
<keyword evidence="3" id="KW-1185">Reference proteome</keyword>
<sequence>MSFELEPYLSLGHEAPPTFHLQPPSTMTIPEEIAPAAKAPPEWKVCTRKLRTLRRLFRSCSIPIRRRPPTSVTNPAPFPFLRLPRELRDQIYRELLIVDNNNNNNNEDGDNAGGTRRPTVRRAGGRAALDRA</sequence>
<proteinExistence type="predicted"/>
<dbReference type="EMBL" id="KZ824636">
    <property type="protein sequence ID" value="RAK78700.1"/>
    <property type="molecule type" value="Genomic_DNA"/>
</dbReference>
<dbReference type="RefSeq" id="XP_040802710.1">
    <property type="nucleotide sequence ID" value="XM_040950614.1"/>
</dbReference>
<evidence type="ECO:0000313" key="2">
    <source>
        <dbReference type="EMBL" id="RAK78700.1"/>
    </source>
</evidence>
<dbReference type="GeneID" id="63867949"/>
<name>A0A8G1RVQ9_9EURO</name>
<feature type="region of interest" description="Disordered" evidence="1">
    <location>
        <begin position="14"/>
        <end position="39"/>
    </location>
</feature>
<dbReference type="VEuPathDB" id="FungiDB:BO72DRAFT_68419"/>
<organism evidence="2 3">
    <name type="scientific">Aspergillus fijiensis CBS 313.89</name>
    <dbReference type="NCBI Taxonomy" id="1448319"/>
    <lineage>
        <taxon>Eukaryota</taxon>
        <taxon>Fungi</taxon>
        <taxon>Dikarya</taxon>
        <taxon>Ascomycota</taxon>
        <taxon>Pezizomycotina</taxon>
        <taxon>Eurotiomycetes</taxon>
        <taxon>Eurotiomycetidae</taxon>
        <taxon>Eurotiales</taxon>
        <taxon>Aspergillaceae</taxon>
        <taxon>Aspergillus</taxon>
    </lineage>
</organism>
<protein>
    <submittedName>
        <fullName evidence="2">Uncharacterized protein</fullName>
    </submittedName>
</protein>
<dbReference type="AlphaFoldDB" id="A0A8G1RVQ9"/>